<keyword evidence="1" id="KW-1133">Transmembrane helix</keyword>
<proteinExistence type="predicted"/>
<dbReference type="AlphaFoldDB" id="A0A0H3ZQ37"/>
<organism evidence="2">
    <name type="scientific">Vibrio tasmaniensis</name>
    <dbReference type="NCBI Taxonomy" id="212663"/>
    <lineage>
        <taxon>Bacteria</taxon>
        <taxon>Pseudomonadati</taxon>
        <taxon>Pseudomonadota</taxon>
        <taxon>Gammaproteobacteria</taxon>
        <taxon>Vibrionales</taxon>
        <taxon>Vibrionaceae</taxon>
        <taxon>Vibrio</taxon>
    </lineage>
</organism>
<reference evidence="2" key="1">
    <citation type="journal article" date="2015" name="MBio">
        <title>Eco-Evolutionary Dynamics of Episomes among Ecologically Cohesive Bacterial Populations.</title>
        <authorList>
            <person name="Xue H."/>
            <person name="Cordero O.X."/>
            <person name="Camas F.M."/>
            <person name="Trimble W."/>
            <person name="Meyer F."/>
            <person name="Guglielmini J."/>
            <person name="Rocha E.P."/>
            <person name="Polz M.F."/>
        </authorList>
    </citation>
    <scope>NUCLEOTIDE SEQUENCE</scope>
    <source>
        <strain evidence="2">1F_187</strain>
    </source>
</reference>
<name>A0A0H3ZQ37_9VIBR</name>
<keyword evidence="1" id="KW-0472">Membrane</keyword>
<feature type="transmembrane region" description="Helical" evidence="1">
    <location>
        <begin position="114"/>
        <end position="134"/>
    </location>
</feature>
<keyword evidence="1" id="KW-0812">Transmembrane</keyword>
<protein>
    <recommendedName>
        <fullName evidence="3">Type II secretion system protein GspF domain-containing protein</fullName>
    </recommendedName>
</protein>
<evidence type="ECO:0000313" key="2">
    <source>
        <dbReference type="EMBL" id="AKN36552.1"/>
    </source>
</evidence>
<feature type="transmembrane region" description="Helical" evidence="1">
    <location>
        <begin position="154"/>
        <end position="179"/>
    </location>
</feature>
<accession>A0A0H3ZQ37</accession>
<evidence type="ECO:0000256" key="1">
    <source>
        <dbReference type="SAM" id="Phobius"/>
    </source>
</evidence>
<feature type="transmembrane region" description="Helical" evidence="1">
    <location>
        <begin position="312"/>
        <end position="333"/>
    </location>
</feature>
<sequence length="337" mass="36555">MSVRLNPQEQVRLMGTIERLAKAGMPQKAIAHQLVKFGSKKEKAVGQVCAQTLKQGRSFCQGLEPYLANTAYLALLSGDRAGRFTQGVSDALAALQMAKSSTGSLAVVLVKPTLGMMAVLTLSAMASALLFPALEAQLPRTRWDALSLAADAFGLFWLDYGLFIFTFLALLTAALGLSLGRWTGHFRSRVDNWPIYRQYRHIHCTNLLTATAHQIAIGVSLKQALTLYQSHAPVYVAAHIGRMLQNIGRGETNVGHIFDTGLLLEEEMDSLKVLGGIGETTATLKQSASMHAAKLHQEINTLKSMGLIGFKLMAALTGMLLIFGAVLLFFNIATRLI</sequence>
<evidence type="ECO:0008006" key="3">
    <source>
        <dbReference type="Google" id="ProtNLM"/>
    </source>
</evidence>
<dbReference type="EMBL" id="KP795499">
    <property type="protein sequence ID" value="AKN36552.1"/>
    <property type="molecule type" value="Genomic_DNA"/>
</dbReference>